<feature type="domain" description="SLC41A/MgtE integral membrane" evidence="9">
    <location>
        <begin position="58"/>
        <end position="179"/>
    </location>
</feature>
<dbReference type="PANTHER" id="PTHR41394">
    <property type="entry name" value="MAGNESIUM TRANSPORTER MGTE"/>
    <property type="match status" value="1"/>
</dbReference>
<keyword evidence="6 8" id="KW-1133">Transmembrane helix</keyword>
<evidence type="ECO:0000256" key="7">
    <source>
        <dbReference type="ARBA" id="ARBA00023136"/>
    </source>
</evidence>
<gene>
    <name evidence="10" type="ORF">US62_C0013G0018</name>
</gene>
<evidence type="ECO:0000256" key="8">
    <source>
        <dbReference type="SAM" id="Phobius"/>
    </source>
</evidence>
<keyword evidence="4 8" id="KW-0812">Transmembrane</keyword>
<accession>A0A0G0I3N7</accession>
<dbReference type="SUPFAM" id="SSF161093">
    <property type="entry name" value="MgtE membrane domain-like"/>
    <property type="match status" value="1"/>
</dbReference>
<evidence type="ECO:0000256" key="4">
    <source>
        <dbReference type="ARBA" id="ARBA00022692"/>
    </source>
</evidence>
<keyword evidence="3" id="KW-0813">Transport</keyword>
<reference evidence="10 11" key="1">
    <citation type="journal article" date="2015" name="Nature">
        <title>rRNA introns, odd ribosomes, and small enigmatic genomes across a large radiation of phyla.</title>
        <authorList>
            <person name="Brown C.T."/>
            <person name="Hug L.A."/>
            <person name="Thomas B.C."/>
            <person name="Sharon I."/>
            <person name="Castelle C.J."/>
            <person name="Singh A."/>
            <person name="Wilkins M.J."/>
            <person name="Williams K.H."/>
            <person name="Banfield J.F."/>
        </authorList>
    </citation>
    <scope>NUCLEOTIDE SEQUENCE [LARGE SCALE GENOMIC DNA]</scope>
</reference>
<dbReference type="InterPro" id="IPR036739">
    <property type="entry name" value="SLC41_membr_dom_sf"/>
</dbReference>
<evidence type="ECO:0000256" key="2">
    <source>
        <dbReference type="ARBA" id="ARBA00009749"/>
    </source>
</evidence>
<dbReference type="GO" id="GO:0016020">
    <property type="term" value="C:membrane"/>
    <property type="evidence" value="ECO:0007669"/>
    <property type="project" value="UniProtKB-SubCell"/>
</dbReference>
<dbReference type="InterPro" id="IPR006667">
    <property type="entry name" value="SLC41_membr_dom"/>
</dbReference>
<dbReference type="AlphaFoldDB" id="A0A0G0I3N7"/>
<proteinExistence type="inferred from homology"/>
<dbReference type="Gene3D" id="1.10.357.20">
    <property type="entry name" value="SLC41 divalent cation transporters, integral membrane domain"/>
    <property type="match status" value="1"/>
</dbReference>
<feature type="transmembrane region" description="Helical" evidence="8">
    <location>
        <begin position="91"/>
        <end position="117"/>
    </location>
</feature>
<sequence length="184" mass="20591">MPEENINIDNIFHLSLKVAIRHRLPWLGLGLFGGILASGIVGNFEEIISKNLVLAAFIPLIVYMSDAVGTQMESFAIRDFALHKNLNFFKYFLRQFSVISVIGVVLSMLLFLFVIAFHTDLKLAFVISVSMFFSIISSVITGLLFPRYFNRHRLDPANASGPIATITQDILSIVIYFTIASAFL</sequence>
<comment type="similarity">
    <text evidence="2">Belongs to the SLC41A transporter family.</text>
</comment>
<keyword evidence="7 8" id="KW-0472">Membrane</keyword>
<evidence type="ECO:0000259" key="9">
    <source>
        <dbReference type="Pfam" id="PF01769"/>
    </source>
</evidence>
<keyword evidence="5" id="KW-0460">Magnesium</keyword>
<evidence type="ECO:0000313" key="10">
    <source>
        <dbReference type="EMBL" id="KKQ45565.1"/>
    </source>
</evidence>
<evidence type="ECO:0000256" key="6">
    <source>
        <dbReference type="ARBA" id="ARBA00022989"/>
    </source>
</evidence>
<protein>
    <submittedName>
        <fullName evidence="10">Mg2+ transporter</fullName>
    </submittedName>
</protein>
<feature type="transmembrane region" description="Helical" evidence="8">
    <location>
        <begin position="24"/>
        <end position="41"/>
    </location>
</feature>
<dbReference type="EMBL" id="LBTR01000013">
    <property type="protein sequence ID" value="KKQ45565.1"/>
    <property type="molecule type" value="Genomic_DNA"/>
</dbReference>
<evidence type="ECO:0000256" key="5">
    <source>
        <dbReference type="ARBA" id="ARBA00022842"/>
    </source>
</evidence>
<dbReference type="GO" id="GO:0008324">
    <property type="term" value="F:monoatomic cation transmembrane transporter activity"/>
    <property type="evidence" value="ECO:0007669"/>
    <property type="project" value="InterPro"/>
</dbReference>
<comment type="subcellular location">
    <subcellularLocation>
        <location evidence="1">Membrane</location>
        <topology evidence="1">Multi-pass membrane protein</topology>
    </subcellularLocation>
</comment>
<organism evidence="10 11">
    <name type="scientific">Candidatus Woesebacteria bacterium GW2011_GWA1_37_8</name>
    <dbReference type="NCBI Taxonomy" id="1618546"/>
    <lineage>
        <taxon>Bacteria</taxon>
        <taxon>Candidatus Woeseibacteriota</taxon>
    </lineage>
</organism>
<evidence type="ECO:0000256" key="3">
    <source>
        <dbReference type="ARBA" id="ARBA00022448"/>
    </source>
</evidence>
<dbReference type="Proteomes" id="UP000034603">
    <property type="component" value="Unassembled WGS sequence"/>
</dbReference>
<dbReference type="PANTHER" id="PTHR41394:SF5">
    <property type="entry name" value="SLC41A_MGTE INTEGRAL MEMBRANE DOMAIN-CONTAINING PROTEIN"/>
    <property type="match status" value="1"/>
</dbReference>
<feature type="transmembrane region" description="Helical" evidence="8">
    <location>
        <begin position="47"/>
        <end position="70"/>
    </location>
</feature>
<comment type="caution">
    <text evidence="10">The sequence shown here is derived from an EMBL/GenBank/DDBJ whole genome shotgun (WGS) entry which is preliminary data.</text>
</comment>
<evidence type="ECO:0000313" key="11">
    <source>
        <dbReference type="Proteomes" id="UP000034603"/>
    </source>
</evidence>
<evidence type="ECO:0000256" key="1">
    <source>
        <dbReference type="ARBA" id="ARBA00004141"/>
    </source>
</evidence>
<name>A0A0G0I3N7_9BACT</name>
<dbReference type="Pfam" id="PF01769">
    <property type="entry name" value="MgtE"/>
    <property type="match status" value="1"/>
</dbReference>
<feature type="transmembrane region" description="Helical" evidence="8">
    <location>
        <begin position="123"/>
        <end position="145"/>
    </location>
</feature>